<dbReference type="FunFam" id="3.30.200.20:FF:000195">
    <property type="entry name" value="G-type lectin S-receptor-like serine/threonine-protein kinase"/>
    <property type="match status" value="1"/>
</dbReference>
<keyword evidence="2" id="KW-0723">Serine/threonine-protein kinase</keyword>
<keyword evidence="7" id="KW-0067">ATP-binding</keyword>
<evidence type="ECO:0000313" key="14">
    <source>
        <dbReference type="Proteomes" id="UP000541444"/>
    </source>
</evidence>
<dbReference type="GO" id="GO:0004674">
    <property type="term" value="F:protein serine/threonine kinase activity"/>
    <property type="evidence" value="ECO:0007669"/>
    <property type="project" value="UniProtKB-KW"/>
</dbReference>
<evidence type="ECO:0000256" key="6">
    <source>
        <dbReference type="ARBA" id="ARBA00022777"/>
    </source>
</evidence>
<dbReference type="Proteomes" id="UP000541444">
    <property type="component" value="Unassembled WGS sequence"/>
</dbReference>
<keyword evidence="14" id="KW-1185">Reference proteome</keyword>
<dbReference type="FunFam" id="1.10.510.10:FF:000060">
    <property type="entry name" value="G-type lectin S-receptor-like serine/threonine-protein kinase"/>
    <property type="match status" value="1"/>
</dbReference>
<reference evidence="13 14" key="1">
    <citation type="journal article" date="2020" name="IScience">
        <title>Genome Sequencing of the Endangered Kingdonia uniflora (Circaeasteraceae, Ranunculales) Reveals Potential Mechanisms of Evolutionary Specialization.</title>
        <authorList>
            <person name="Sun Y."/>
            <person name="Deng T."/>
            <person name="Zhang A."/>
            <person name="Moore M.J."/>
            <person name="Landis J.B."/>
            <person name="Lin N."/>
            <person name="Zhang H."/>
            <person name="Zhang X."/>
            <person name="Huang J."/>
            <person name="Zhang X."/>
            <person name="Sun H."/>
            <person name="Wang H."/>
        </authorList>
    </citation>
    <scope>NUCLEOTIDE SEQUENCE [LARGE SCALE GENOMIC DNA]</scope>
    <source>
        <strain evidence="13">TB1705</strain>
        <tissue evidence="13">Leaf</tissue>
    </source>
</reference>
<evidence type="ECO:0000256" key="10">
    <source>
        <dbReference type="ARBA" id="ARBA00047899"/>
    </source>
</evidence>
<dbReference type="Gene3D" id="3.30.200.20">
    <property type="entry name" value="Phosphorylase Kinase, domain 1"/>
    <property type="match status" value="1"/>
</dbReference>
<dbReference type="PROSITE" id="PS00108">
    <property type="entry name" value="PROTEIN_KINASE_ST"/>
    <property type="match status" value="1"/>
</dbReference>
<evidence type="ECO:0000256" key="8">
    <source>
        <dbReference type="ARBA" id="ARBA00023157"/>
    </source>
</evidence>
<proteinExistence type="predicted"/>
<dbReference type="GO" id="GO:0005524">
    <property type="term" value="F:ATP binding"/>
    <property type="evidence" value="ECO:0007669"/>
    <property type="project" value="UniProtKB-KW"/>
</dbReference>
<evidence type="ECO:0000256" key="7">
    <source>
        <dbReference type="ARBA" id="ARBA00022840"/>
    </source>
</evidence>
<dbReference type="CDD" id="cd14066">
    <property type="entry name" value="STKc_IRAK"/>
    <property type="match status" value="1"/>
</dbReference>
<dbReference type="GO" id="GO:0005886">
    <property type="term" value="C:plasma membrane"/>
    <property type="evidence" value="ECO:0007669"/>
    <property type="project" value="TreeGrafter"/>
</dbReference>
<accession>A0A7J7MG57</accession>
<dbReference type="PANTHER" id="PTHR27002">
    <property type="entry name" value="RECEPTOR-LIKE SERINE/THREONINE-PROTEIN KINASE SD1-8"/>
    <property type="match status" value="1"/>
</dbReference>
<dbReference type="InterPro" id="IPR008271">
    <property type="entry name" value="Ser/Thr_kinase_AS"/>
</dbReference>
<dbReference type="EC" id="2.7.11.1" evidence="1"/>
<dbReference type="SUPFAM" id="SSF56112">
    <property type="entry name" value="Protein kinase-like (PK-like)"/>
    <property type="match status" value="1"/>
</dbReference>
<keyword evidence="5" id="KW-0547">Nucleotide-binding</keyword>
<evidence type="ECO:0000256" key="11">
    <source>
        <dbReference type="ARBA" id="ARBA00048679"/>
    </source>
</evidence>
<keyword evidence="8" id="KW-1015">Disulfide bond</keyword>
<evidence type="ECO:0000256" key="9">
    <source>
        <dbReference type="ARBA" id="ARBA00023180"/>
    </source>
</evidence>
<dbReference type="Gene3D" id="1.10.510.10">
    <property type="entry name" value="Transferase(Phosphotransferase) domain 1"/>
    <property type="match status" value="1"/>
</dbReference>
<dbReference type="PROSITE" id="PS50011">
    <property type="entry name" value="PROTEIN_KINASE_DOM"/>
    <property type="match status" value="1"/>
</dbReference>
<dbReference type="EMBL" id="JACGCM010001549">
    <property type="protein sequence ID" value="KAF6153895.1"/>
    <property type="molecule type" value="Genomic_DNA"/>
</dbReference>
<keyword evidence="9" id="KW-0325">Glycoprotein</keyword>
<evidence type="ECO:0000259" key="12">
    <source>
        <dbReference type="PROSITE" id="PS50011"/>
    </source>
</evidence>
<evidence type="ECO:0000256" key="1">
    <source>
        <dbReference type="ARBA" id="ARBA00012513"/>
    </source>
</evidence>
<dbReference type="OrthoDB" id="4062651at2759"/>
<dbReference type="InterPro" id="IPR000719">
    <property type="entry name" value="Prot_kinase_dom"/>
</dbReference>
<dbReference type="PANTHER" id="PTHR27002:SF825">
    <property type="entry name" value="RECEPTOR-LIKE SERINE_THREONINE-PROTEIN KINASE"/>
    <property type="match status" value="1"/>
</dbReference>
<comment type="catalytic activity">
    <reaction evidence="10">
        <text>L-threonyl-[protein] + ATP = O-phospho-L-threonyl-[protein] + ADP + H(+)</text>
        <dbReference type="Rhea" id="RHEA:46608"/>
        <dbReference type="Rhea" id="RHEA-COMP:11060"/>
        <dbReference type="Rhea" id="RHEA-COMP:11605"/>
        <dbReference type="ChEBI" id="CHEBI:15378"/>
        <dbReference type="ChEBI" id="CHEBI:30013"/>
        <dbReference type="ChEBI" id="CHEBI:30616"/>
        <dbReference type="ChEBI" id="CHEBI:61977"/>
        <dbReference type="ChEBI" id="CHEBI:456216"/>
        <dbReference type="EC" id="2.7.11.1"/>
    </reaction>
</comment>
<name>A0A7J7MG57_9MAGN</name>
<feature type="domain" description="Protein kinase" evidence="12">
    <location>
        <begin position="44"/>
        <end position="296"/>
    </location>
</feature>
<keyword evidence="3" id="KW-0808">Transferase</keyword>
<organism evidence="13 14">
    <name type="scientific">Kingdonia uniflora</name>
    <dbReference type="NCBI Taxonomy" id="39325"/>
    <lineage>
        <taxon>Eukaryota</taxon>
        <taxon>Viridiplantae</taxon>
        <taxon>Streptophyta</taxon>
        <taxon>Embryophyta</taxon>
        <taxon>Tracheophyta</taxon>
        <taxon>Spermatophyta</taxon>
        <taxon>Magnoliopsida</taxon>
        <taxon>Ranunculales</taxon>
        <taxon>Circaeasteraceae</taxon>
        <taxon>Kingdonia</taxon>
    </lineage>
</organism>
<keyword evidence="4" id="KW-0732">Signal</keyword>
<comment type="catalytic activity">
    <reaction evidence="11">
        <text>L-seryl-[protein] + ATP = O-phospho-L-seryl-[protein] + ADP + H(+)</text>
        <dbReference type="Rhea" id="RHEA:17989"/>
        <dbReference type="Rhea" id="RHEA-COMP:9863"/>
        <dbReference type="Rhea" id="RHEA-COMP:11604"/>
        <dbReference type="ChEBI" id="CHEBI:15378"/>
        <dbReference type="ChEBI" id="CHEBI:29999"/>
        <dbReference type="ChEBI" id="CHEBI:30616"/>
        <dbReference type="ChEBI" id="CHEBI:83421"/>
        <dbReference type="ChEBI" id="CHEBI:456216"/>
        <dbReference type="EC" id="2.7.11.1"/>
    </reaction>
</comment>
<evidence type="ECO:0000313" key="13">
    <source>
        <dbReference type="EMBL" id="KAF6153895.1"/>
    </source>
</evidence>
<dbReference type="AlphaFoldDB" id="A0A7J7MG57"/>
<comment type="caution">
    <text evidence="13">The sequence shown here is derived from an EMBL/GenBank/DDBJ whole genome shotgun (WGS) entry which is preliminary data.</text>
</comment>
<keyword evidence="6" id="KW-0418">Kinase</keyword>
<dbReference type="InterPro" id="IPR011009">
    <property type="entry name" value="Kinase-like_dom_sf"/>
</dbReference>
<dbReference type="Pfam" id="PF07714">
    <property type="entry name" value="PK_Tyr_Ser-Thr"/>
    <property type="match status" value="1"/>
</dbReference>
<dbReference type="SMART" id="SM00220">
    <property type="entry name" value="S_TKc"/>
    <property type="match status" value="1"/>
</dbReference>
<evidence type="ECO:0000256" key="3">
    <source>
        <dbReference type="ARBA" id="ARBA00022679"/>
    </source>
</evidence>
<dbReference type="InterPro" id="IPR001245">
    <property type="entry name" value="Ser-Thr/Tyr_kinase_cat_dom"/>
</dbReference>
<sequence>MNFVMELGLDEKIKERDWTDENQRDKIELFLFDLDTISASTKNFSDENKLGEGGFGPVYKGILREGHEIAVKRLSKKSAQGNDEFRNEVILISKLQHRNLVKLQGCCIEGEEKMLVYEYMTNKSLDFFIFDNTRSKNHNWQKRFNIILGIARGLLYLHQDSRLRIIHRDLKASNVLLDSNMEPKISDFGLARMFGGDQIEGSTARVMGTYGYMSPEYAIHGHFSVKSDVFSFGVLVLEVVCGMKNKGFCDPDHQLNLIGHAWALWSEGKAIDLIDGTIDQDSYNMPEVLRCIHVGLLCVQQRTEDRPIMSSVVLMMSSDNVILPNPQRPGFYAERSPFNENQVSTDHLSNHSNDISVSLLEGR</sequence>
<protein>
    <recommendedName>
        <fullName evidence="1">non-specific serine/threonine protein kinase</fullName>
        <ecNumber evidence="1">2.7.11.1</ecNumber>
    </recommendedName>
</protein>
<evidence type="ECO:0000256" key="5">
    <source>
        <dbReference type="ARBA" id="ARBA00022741"/>
    </source>
</evidence>
<gene>
    <name evidence="13" type="ORF">GIB67_023672</name>
</gene>
<evidence type="ECO:0000256" key="4">
    <source>
        <dbReference type="ARBA" id="ARBA00022729"/>
    </source>
</evidence>
<evidence type="ECO:0000256" key="2">
    <source>
        <dbReference type="ARBA" id="ARBA00022527"/>
    </source>
</evidence>